<organism evidence="2 3">
    <name type="scientific">Eimeria praecox</name>
    <dbReference type="NCBI Taxonomy" id="51316"/>
    <lineage>
        <taxon>Eukaryota</taxon>
        <taxon>Sar</taxon>
        <taxon>Alveolata</taxon>
        <taxon>Apicomplexa</taxon>
        <taxon>Conoidasida</taxon>
        <taxon>Coccidia</taxon>
        <taxon>Eucoccidiorida</taxon>
        <taxon>Eimeriorina</taxon>
        <taxon>Eimeriidae</taxon>
        <taxon>Eimeria</taxon>
    </lineage>
</organism>
<evidence type="ECO:0000313" key="2">
    <source>
        <dbReference type="EMBL" id="CDI74346.1"/>
    </source>
</evidence>
<protein>
    <submittedName>
        <fullName evidence="2">Uncharacterized protein</fullName>
    </submittedName>
</protein>
<dbReference type="Proteomes" id="UP000018201">
    <property type="component" value="Unassembled WGS sequence"/>
</dbReference>
<accession>U6G275</accession>
<reference evidence="2" key="1">
    <citation type="submission" date="2013-10" db="EMBL/GenBank/DDBJ databases">
        <title>Genomic analysis of the causative agents of coccidiosis in chickens.</title>
        <authorList>
            <person name="Reid A.J."/>
            <person name="Blake D."/>
            <person name="Billington K."/>
            <person name="Browne H."/>
            <person name="Dunn M."/>
            <person name="Hung S."/>
            <person name="Kawahara F."/>
            <person name="Miranda-Saavedra D."/>
            <person name="Mourier T."/>
            <person name="Nagra H."/>
            <person name="Otto T.D."/>
            <person name="Rawlings N."/>
            <person name="Sanchez A."/>
            <person name="Sanders M."/>
            <person name="Subramaniam C."/>
            <person name="Tay Y."/>
            <person name="Dear P."/>
            <person name="Doerig C."/>
            <person name="Gruber A."/>
            <person name="Parkinson J."/>
            <person name="Shirley M."/>
            <person name="Wan K.L."/>
            <person name="Berriman M."/>
            <person name="Tomley F."/>
            <person name="Pain A."/>
        </authorList>
    </citation>
    <scope>NUCLEOTIDE SEQUENCE [LARGE SCALE GENOMIC DNA]</scope>
    <source>
        <strain evidence="2">Houghton</strain>
    </source>
</reference>
<sequence length="146" mass="16297">MTSKGESSVDEWLVVLYASSKAGTKCAILLRESTCTRIESWPVFVGGRSVMKSKLTWLQRRKGIINCWSRPAGFWLRDLEAQYSVQDSTEPVRRDTSYKLPANPRLQKQRAALGGWQRARSNRSGAKDPETGDGDGLGTGNECEEE</sequence>
<dbReference type="AlphaFoldDB" id="U6G275"/>
<keyword evidence="3" id="KW-1185">Reference proteome</keyword>
<name>U6G275_9EIME</name>
<proteinExistence type="predicted"/>
<dbReference type="VEuPathDB" id="ToxoDB:EPH_0002180"/>
<reference evidence="2" key="2">
    <citation type="submission" date="2013-10" db="EMBL/GenBank/DDBJ databases">
        <authorList>
            <person name="Aslett M."/>
        </authorList>
    </citation>
    <scope>NUCLEOTIDE SEQUENCE [LARGE SCALE GENOMIC DNA]</scope>
    <source>
        <strain evidence="2">Houghton</strain>
    </source>
</reference>
<evidence type="ECO:0000256" key="1">
    <source>
        <dbReference type="SAM" id="MobiDB-lite"/>
    </source>
</evidence>
<dbReference type="OrthoDB" id="10610046at2759"/>
<evidence type="ECO:0000313" key="3">
    <source>
        <dbReference type="Proteomes" id="UP000018201"/>
    </source>
</evidence>
<gene>
    <name evidence="2" type="ORF">EPH_0002180</name>
</gene>
<feature type="region of interest" description="Disordered" evidence="1">
    <location>
        <begin position="85"/>
        <end position="146"/>
    </location>
</feature>
<dbReference type="EMBL" id="HG690260">
    <property type="protein sequence ID" value="CDI74346.1"/>
    <property type="molecule type" value="Genomic_DNA"/>
</dbReference>